<feature type="coiled-coil region" evidence="8">
    <location>
        <begin position="342"/>
        <end position="369"/>
    </location>
</feature>
<dbReference type="EMBL" id="DRKP01000184">
    <property type="protein sequence ID" value="HEB97603.1"/>
    <property type="molecule type" value="Genomic_DNA"/>
</dbReference>
<dbReference type="InterPro" id="IPR003660">
    <property type="entry name" value="HAMP_dom"/>
</dbReference>
<reference evidence="12" key="1">
    <citation type="journal article" date="2020" name="mSystems">
        <title>Genome- and Community-Level Interaction Insights into Carbon Utilization and Element Cycling Functions of Hydrothermarchaeota in Hydrothermal Sediment.</title>
        <authorList>
            <person name="Zhou Z."/>
            <person name="Liu Y."/>
            <person name="Xu W."/>
            <person name="Pan J."/>
            <person name="Luo Z.H."/>
            <person name="Li M."/>
        </authorList>
    </citation>
    <scope>NUCLEOTIDE SEQUENCE [LARGE SCALE GENOMIC DNA]</scope>
    <source>
        <strain evidence="12">HyVt-443</strain>
    </source>
</reference>
<dbReference type="Pfam" id="PF12729">
    <property type="entry name" value="4HB_MCP_1"/>
    <property type="match status" value="1"/>
</dbReference>
<evidence type="ECO:0000256" key="5">
    <source>
        <dbReference type="ARBA" id="ARBA00023224"/>
    </source>
</evidence>
<gene>
    <name evidence="12" type="ORF">ENI96_14370</name>
</gene>
<dbReference type="GO" id="GO:0016020">
    <property type="term" value="C:membrane"/>
    <property type="evidence" value="ECO:0007669"/>
    <property type="project" value="UniProtKB-SubCell"/>
</dbReference>
<dbReference type="GO" id="GO:0006935">
    <property type="term" value="P:chemotaxis"/>
    <property type="evidence" value="ECO:0007669"/>
    <property type="project" value="InterPro"/>
</dbReference>
<evidence type="ECO:0000256" key="6">
    <source>
        <dbReference type="ARBA" id="ARBA00029447"/>
    </source>
</evidence>
<evidence type="ECO:0000256" key="1">
    <source>
        <dbReference type="ARBA" id="ARBA00004141"/>
    </source>
</evidence>
<organism evidence="12">
    <name type="scientific">Sedimenticola thiotaurini</name>
    <dbReference type="NCBI Taxonomy" id="1543721"/>
    <lineage>
        <taxon>Bacteria</taxon>
        <taxon>Pseudomonadati</taxon>
        <taxon>Pseudomonadota</taxon>
        <taxon>Gammaproteobacteria</taxon>
        <taxon>Chromatiales</taxon>
        <taxon>Sedimenticolaceae</taxon>
        <taxon>Sedimenticola</taxon>
    </lineage>
</organism>
<evidence type="ECO:0000256" key="2">
    <source>
        <dbReference type="ARBA" id="ARBA00022692"/>
    </source>
</evidence>
<keyword evidence="4 9" id="KW-0472">Membrane</keyword>
<dbReference type="Pfam" id="PF00015">
    <property type="entry name" value="MCPsignal"/>
    <property type="match status" value="1"/>
</dbReference>
<evidence type="ECO:0000256" key="3">
    <source>
        <dbReference type="ARBA" id="ARBA00022989"/>
    </source>
</evidence>
<sequence>MKSFRFQDWRIATKLYSVIGLLLAMLLGLALFQLQQSGALNQQVVELYRQEILPLKTLDEIKASLFEVRDRVARHLLEPGRRSGHEQAIQQEIQRLAENERRYRKYPLEPDEIALIDDYRDAWKRYIGMVNDQVLPQSRDQRLEEARSVLYGPVAKAFRDLRKVVDEVASLQVVRARERYEQAQDEYHWMRRLTVAIFLTGLLIAAFIGWRLVGSITRPVEEIRAVLHHLHDGDLTRRVDYLSNDEIGQMAQDLNSSIASQRETINHILGTVSELAAAGEEMSAITEQTKATVAEQRDQTEQVATAMTEMTATVQEVAANITHTADSSRQAHADTEEGSHVVHQAVEQIEALAQQVEESSQAISEVEQHTTAISSVLEVIRGIAEQTNLLALNAAIEAARAGEQGRGFAVVADEVRTLAGRTQHSTEEINDMIDKLQSGTRRAVDVMEQSREKSRSVVEYASRSGEVLETIARSVHGISDMSTQIASAAEEQRVVSEEINRNIVHINDMSNETAAGAQETATASRDLARMASELQGMVSRFQV</sequence>
<dbReference type="PROSITE" id="PS50885">
    <property type="entry name" value="HAMP"/>
    <property type="match status" value="1"/>
</dbReference>
<comment type="similarity">
    <text evidence="6">Belongs to the methyl-accepting chemotaxis (MCP) protein family.</text>
</comment>
<dbReference type="SUPFAM" id="SSF58104">
    <property type="entry name" value="Methyl-accepting chemotaxis protein (MCP) signaling domain"/>
    <property type="match status" value="1"/>
</dbReference>
<comment type="caution">
    <text evidence="12">The sequence shown here is derived from an EMBL/GenBank/DDBJ whole genome shotgun (WGS) entry which is preliminary data.</text>
</comment>
<accession>A0A831RQ09</accession>
<evidence type="ECO:0000256" key="4">
    <source>
        <dbReference type="ARBA" id="ARBA00023136"/>
    </source>
</evidence>
<dbReference type="CDD" id="cd11386">
    <property type="entry name" value="MCP_signal"/>
    <property type="match status" value="1"/>
</dbReference>
<keyword evidence="8" id="KW-0175">Coiled coil</keyword>
<evidence type="ECO:0000259" key="11">
    <source>
        <dbReference type="PROSITE" id="PS50885"/>
    </source>
</evidence>
<dbReference type="PRINTS" id="PR00260">
    <property type="entry name" value="CHEMTRNSDUCR"/>
</dbReference>
<keyword evidence="2 9" id="KW-0812">Transmembrane</keyword>
<dbReference type="AlphaFoldDB" id="A0A831RQ09"/>
<proteinExistence type="inferred from homology"/>
<evidence type="ECO:0000256" key="9">
    <source>
        <dbReference type="SAM" id="Phobius"/>
    </source>
</evidence>
<feature type="domain" description="Methyl-accepting transducer" evidence="10">
    <location>
        <begin position="271"/>
        <end position="507"/>
    </location>
</feature>
<feature type="transmembrane region" description="Helical" evidence="9">
    <location>
        <begin position="193"/>
        <end position="213"/>
    </location>
</feature>
<dbReference type="InterPro" id="IPR004090">
    <property type="entry name" value="Chemotax_Me-accpt_rcpt"/>
</dbReference>
<keyword evidence="5 7" id="KW-0807">Transducer</keyword>
<dbReference type="Pfam" id="PF00672">
    <property type="entry name" value="HAMP"/>
    <property type="match status" value="1"/>
</dbReference>
<dbReference type="SMART" id="SM00283">
    <property type="entry name" value="MA"/>
    <property type="match status" value="1"/>
</dbReference>
<dbReference type="Proteomes" id="UP000886251">
    <property type="component" value="Unassembled WGS sequence"/>
</dbReference>
<evidence type="ECO:0000256" key="7">
    <source>
        <dbReference type="PROSITE-ProRule" id="PRU00284"/>
    </source>
</evidence>
<dbReference type="CDD" id="cd06225">
    <property type="entry name" value="HAMP"/>
    <property type="match status" value="1"/>
</dbReference>
<dbReference type="FunFam" id="1.10.287.950:FF:000001">
    <property type="entry name" value="Methyl-accepting chemotaxis sensory transducer"/>
    <property type="match status" value="1"/>
</dbReference>
<dbReference type="PANTHER" id="PTHR32089:SF119">
    <property type="entry name" value="METHYL-ACCEPTING CHEMOTAXIS PROTEIN CTPL"/>
    <property type="match status" value="1"/>
</dbReference>
<dbReference type="GO" id="GO:0004888">
    <property type="term" value="F:transmembrane signaling receptor activity"/>
    <property type="evidence" value="ECO:0007669"/>
    <property type="project" value="InterPro"/>
</dbReference>
<keyword evidence="3 9" id="KW-1133">Transmembrane helix</keyword>
<protein>
    <submittedName>
        <fullName evidence="12">Methyl-accepting chemotaxis protein</fullName>
    </submittedName>
</protein>
<name>A0A831RQ09_9GAMM</name>
<dbReference type="Gene3D" id="1.10.287.950">
    <property type="entry name" value="Methyl-accepting chemotaxis protein"/>
    <property type="match status" value="1"/>
</dbReference>
<evidence type="ECO:0000313" key="12">
    <source>
        <dbReference type="EMBL" id="HEB97603.1"/>
    </source>
</evidence>
<dbReference type="SMART" id="SM00304">
    <property type="entry name" value="HAMP"/>
    <property type="match status" value="1"/>
</dbReference>
<evidence type="ECO:0000256" key="8">
    <source>
        <dbReference type="SAM" id="Coils"/>
    </source>
</evidence>
<evidence type="ECO:0000259" key="10">
    <source>
        <dbReference type="PROSITE" id="PS50111"/>
    </source>
</evidence>
<dbReference type="PANTHER" id="PTHR32089">
    <property type="entry name" value="METHYL-ACCEPTING CHEMOTAXIS PROTEIN MCPB"/>
    <property type="match status" value="1"/>
</dbReference>
<feature type="transmembrane region" description="Helical" evidence="9">
    <location>
        <begin position="15"/>
        <end position="34"/>
    </location>
</feature>
<dbReference type="PROSITE" id="PS50111">
    <property type="entry name" value="CHEMOTAXIS_TRANSDUC_2"/>
    <property type="match status" value="1"/>
</dbReference>
<dbReference type="GO" id="GO:0007165">
    <property type="term" value="P:signal transduction"/>
    <property type="evidence" value="ECO:0007669"/>
    <property type="project" value="UniProtKB-KW"/>
</dbReference>
<dbReference type="InterPro" id="IPR024478">
    <property type="entry name" value="HlyB_4HB_MCP"/>
</dbReference>
<feature type="domain" description="HAMP" evidence="11">
    <location>
        <begin position="214"/>
        <end position="266"/>
    </location>
</feature>
<comment type="subcellular location">
    <subcellularLocation>
        <location evidence="1">Membrane</location>
        <topology evidence="1">Multi-pass membrane protein</topology>
    </subcellularLocation>
</comment>
<dbReference type="InterPro" id="IPR004089">
    <property type="entry name" value="MCPsignal_dom"/>
</dbReference>